<feature type="transmembrane region" description="Helical" evidence="6">
    <location>
        <begin position="120"/>
        <end position="142"/>
    </location>
</feature>
<keyword evidence="9" id="KW-1185">Reference proteome</keyword>
<evidence type="ECO:0000259" key="7">
    <source>
        <dbReference type="Pfam" id="PF04138"/>
    </source>
</evidence>
<dbReference type="RefSeq" id="WP_284320354.1">
    <property type="nucleotide sequence ID" value="NZ_BSOB01000010.1"/>
</dbReference>
<evidence type="ECO:0000256" key="6">
    <source>
        <dbReference type="SAM" id="Phobius"/>
    </source>
</evidence>
<dbReference type="InterPro" id="IPR007267">
    <property type="entry name" value="GtrA_DPMS_TM"/>
</dbReference>
<feature type="domain" description="GtrA/DPMS transmembrane" evidence="7">
    <location>
        <begin position="27"/>
        <end position="143"/>
    </location>
</feature>
<feature type="transmembrane region" description="Helical" evidence="6">
    <location>
        <begin position="91"/>
        <end position="108"/>
    </location>
</feature>
<keyword evidence="4 6" id="KW-1133">Transmembrane helix</keyword>
<gene>
    <name evidence="8" type="ORF">GCM10007901_15860</name>
</gene>
<proteinExistence type="inferred from homology"/>
<evidence type="ECO:0000256" key="2">
    <source>
        <dbReference type="ARBA" id="ARBA00009399"/>
    </source>
</evidence>
<reference evidence="9" key="1">
    <citation type="journal article" date="2019" name="Int. J. Syst. Evol. Microbiol.">
        <title>The Global Catalogue of Microorganisms (GCM) 10K type strain sequencing project: providing services to taxonomists for standard genome sequencing and annotation.</title>
        <authorList>
            <consortium name="The Broad Institute Genomics Platform"/>
            <consortium name="The Broad Institute Genome Sequencing Center for Infectious Disease"/>
            <person name="Wu L."/>
            <person name="Ma J."/>
        </authorList>
    </citation>
    <scope>NUCLEOTIDE SEQUENCE [LARGE SCALE GENOMIC DNA]</scope>
    <source>
        <strain evidence="9">NBRC 111980</strain>
    </source>
</reference>
<sequence length="161" mass="17671">MIRFIGKLTQLGRKLTFSLLPASLISFLIVGSLGVGVHLAVLKSTLALITHQFKYANLTALVFAATFNYVLNNESTFSHNGLTGRHAILGYFIYMGVTSLGMVLSLYISTHVYSYGVTPIPAALSGIVAGAMWNYFMSYTFVWKLLFKSSNQEVDTTIANK</sequence>
<keyword evidence="3 6" id="KW-0812">Transmembrane</keyword>
<feature type="transmembrane region" description="Helical" evidence="6">
    <location>
        <begin position="53"/>
        <end position="71"/>
    </location>
</feature>
<protein>
    <submittedName>
        <fullName evidence="8">GtrA-like protein</fullName>
    </submittedName>
</protein>
<name>A0ABQ5XLS8_9GAMM</name>
<evidence type="ECO:0000256" key="4">
    <source>
        <dbReference type="ARBA" id="ARBA00022989"/>
    </source>
</evidence>
<comment type="similarity">
    <text evidence="2">Belongs to the GtrA family.</text>
</comment>
<accession>A0ABQ5XLS8</accession>
<comment type="caution">
    <text evidence="8">The sequence shown here is derived from an EMBL/GenBank/DDBJ whole genome shotgun (WGS) entry which is preliminary data.</text>
</comment>
<comment type="subcellular location">
    <subcellularLocation>
        <location evidence="1">Membrane</location>
        <topology evidence="1">Multi-pass membrane protein</topology>
    </subcellularLocation>
</comment>
<dbReference type="InterPro" id="IPR051401">
    <property type="entry name" value="GtrA_CellWall_Glycosyl"/>
</dbReference>
<dbReference type="Proteomes" id="UP001156670">
    <property type="component" value="Unassembled WGS sequence"/>
</dbReference>
<dbReference type="PANTHER" id="PTHR38459:SF1">
    <property type="entry name" value="PROPHAGE BACTOPRENOL-LINKED GLUCOSE TRANSLOCASE HOMOLOG"/>
    <property type="match status" value="1"/>
</dbReference>
<dbReference type="Pfam" id="PF04138">
    <property type="entry name" value="GtrA_DPMS_TM"/>
    <property type="match status" value="1"/>
</dbReference>
<evidence type="ECO:0000256" key="5">
    <source>
        <dbReference type="ARBA" id="ARBA00023136"/>
    </source>
</evidence>
<dbReference type="PANTHER" id="PTHR38459">
    <property type="entry name" value="PROPHAGE BACTOPRENOL-LINKED GLUCOSE TRANSLOCASE HOMOLOG"/>
    <property type="match status" value="1"/>
</dbReference>
<feature type="transmembrane region" description="Helical" evidence="6">
    <location>
        <begin position="20"/>
        <end position="41"/>
    </location>
</feature>
<evidence type="ECO:0000256" key="1">
    <source>
        <dbReference type="ARBA" id="ARBA00004141"/>
    </source>
</evidence>
<keyword evidence="5 6" id="KW-0472">Membrane</keyword>
<evidence type="ECO:0000256" key="3">
    <source>
        <dbReference type="ARBA" id="ARBA00022692"/>
    </source>
</evidence>
<evidence type="ECO:0000313" key="8">
    <source>
        <dbReference type="EMBL" id="GLQ92635.1"/>
    </source>
</evidence>
<dbReference type="EMBL" id="BSOB01000010">
    <property type="protein sequence ID" value="GLQ92635.1"/>
    <property type="molecule type" value="Genomic_DNA"/>
</dbReference>
<organism evidence="8 9">
    <name type="scientific">Dyella acidisoli</name>
    <dbReference type="NCBI Taxonomy" id="1867834"/>
    <lineage>
        <taxon>Bacteria</taxon>
        <taxon>Pseudomonadati</taxon>
        <taxon>Pseudomonadota</taxon>
        <taxon>Gammaproteobacteria</taxon>
        <taxon>Lysobacterales</taxon>
        <taxon>Rhodanobacteraceae</taxon>
        <taxon>Dyella</taxon>
    </lineage>
</organism>
<evidence type="ECO:0000313" key="9">
    <source>
        <dbReference type="Proteomes" id="UP001156670"/>
    </source>
</evidence>